<comment type="similarity">
    <text evidence="1">Belongs to the thioredoxin family. DsbA subfamily.</text>
</comment>
<feature type="chain" id="PRO_5033006370" evidence="2">
    <location>
        <begin position="26"/>
        <end position="204"/>
    </location>
</feature>
<dbReference type="PROSITE" id="PS51318">
    <property type="entry name" value="TAT"/>
    <property type="match status" value="1"/>
</dbReference>
<dbReference type="InterPro" id="IPR036249">
    <property type="entry name" value="Thioredoxin-like_sf"/>
</dbReference>
<dbReference type="InterPro" id="IPR012336">
    <property type="entry name" value="Thioredoxin-like_fold"/>
</dbReference>
<feature type="signal peptide" evidence="2">
    <location>
        <begin position="1"/>
        <end position="25"/>
    </location>
</feature>
<evidence type="ECO:0000259" key="3">
    <source>
        <dbReference type="Pfam" id="PF13462"/>
    </source>
</evidence>
<dbReference type="AlphaFoldDB" id="A0A7S9LVS7"/>
<dbReference type="EMBL" id="CP064942">
    <property type="protein sequence ID" value="QPH56174.1"/>
    <property type="molecule type" value="Genomic_DNA"/>
</dbReference>
<sequence length="204" mass="22364">MSRRDSLKTAAALAALGLMPGAAFAQEGEGPLTRTFSIGEDDAPVHIIEYASLTCPHCATFHTSVFPRLREEYVDGGQVRFEFREVYFDRLGLWGGMLARCGGGMRYFGIVDLLLKNQPAWSRAASPTDAVAELRRIGAQAGLTEAQMDECLADAELAEALVAKYQEHMEEHAISGTPAFVINGRMHSNMSYDDFTRLIDAELS</sequence>
<protein>
    <submittedName>
        <fullName evidence="4">DsbA family protein</fullName>
    </submittedName>
</protein>
<reference evidence="4 5" key="1">
    <citation type="submission" date="2020-11" db="EMBL/GenBank/DDBJ databases">
        <title>Description of Pontivivens ytuae sp. nov. isolated from deep sea sediment of Mariana Trench.</title>
        <authorList>
            <person name="Wang Z."/>
            <person name="Sun Q.-L."/>
            <person name="Xu X.-D."/>
            <person name="Tang Y.-Z."/>
            <person name="Zhang J."/>
        </authorList>
    </citation>
    <scope>NUCLEOTIDE SEQUENCE [LARGE SCALE GENOMIC DNA]</scope>
    <source>
        <strain evidence="4 5">MT2928</strain>
    </source>
</reference>
<keyword evidence="5" id="KW-1185">Reference proteome</keyword>
<dbReference type="PANTHER" id="PTHR13887:SF56">
    <property type="entry name" value="THIOREDOXIN-LIKE REDUCTASE RV2466C"/>
    <property type="match status" value="1"/>
</dbReference>
<dbReference type="PANTHER" id="PTHR13887">
    <property type="entry name" value="GLUTATHIONE S-TRANSFERASE KAPPA"/>
    <property type="match status" value="1"/>
</dbReference>
<dbReference type="InterPro" id="IPR006311">
    <property type="entry name" value="TAT_signal"/>
</dbReference>
<evidence type="ECO:0000256" key="2">
    <source>
        <dbReference type="SAM" id="SignalP"/>
    </source>
</evidence>
<evidence type="ECO:0000313" key="5">
    <source>
        <dbReference type="Proteomes" id="UP000594800"/>
    </source>
</evidence>
<dbReference type="Proteomes" id="UP000594800">
    <property type="component" value="Chromosome"/>
</dbReference>
<accession>A0A7S9LVS7</accession>
<dbReference type="SUPFAM" id="SSF52833">
    <property type="entry name" value="Thioredoxin-like"/>
    <property type="match status" value="1"/>
</dbReference>
<dbReference type="Gene3D" id="3.40.30.10">
    <property type="entry name" value="Glutaredoxin"/>
    <property type="match status" value="1"/>
</dbReference>
<evidence type="ECO:0000256" key="1">
    <source>
        <dbReference type="ARBA" id="ARBA00005791"/>
    </source>
</evidence>
<dbReference type="Pfam" id="PF13462">
    <property type="entry name" value="Thioredoxin_4"/>
    <property type="match status" value="1"/>
</dbReference>
<proteinExistence type="inferred from homology"/>
<dbReference type="KEGG" id="poz:I0K15_09460"/>
<evidence type="ECO:0000313" key="4">
    <source>
        <dbReference type="EMBL" id="QPH56174.1"/>
    </source>
</evidence>
<gene>
    <name evidence="4" type="ORF">I0K15_09460</name>
</gene>
<keyword evidence="2" id="KW-0732">Signal</keyword>
<feature type="domain" description="Thioredoxin-like fold" evidence="3">
    <location>
        <begin position="35"/>
        <end position="201"/>
    </location>
</feature>
<name>A0A7S9LVS7_9RHOB</name>
<organism evidence="4 5">
    <name type="scientific">Pontivivens ytuae</name>
    <dbReference type="NCBI Taxonomy" id="2789856"/>
    <lineage>
        <taxon>Bacteria</taxon>
        <taxon>Pseudomonadati</taxon>
        <taxon>Pseudomonadota</taxon>
        <taxon>Alphaproteobacteria</taxon>
        <taxon>Rhodobacterales</taxon>
        <taxon>Paracoccaceae</taxon>
        <taxon>Pontivivens</taxon>
    </lineage>
</organism>